<proteinExistence type="inferred from homology"/>
<dbReference type="GO" id="GO:0008730">
    <property type="term" value="F:L(+)-tartrate dehydratase activity"/>
    <property type="evidence" value="ECO:0007669"/>
    <property type="project" value="UniProtKB-EC"/>
</dbReference>
<dbReference type="AlphaFoldDB" id="A0A3B1BT06"/>
<evidence type="ECO:0000256" key="6">
    <source>
        <dbReference type="ARBA" id="ARBA00023239"/>
    </source>
</evidence>
<evidence type="ECO:0000256" key="2">
    <source>
        <dbReference type="ARBA" id="ARBA00022485"/>
    </source>
</evidence>
<accession>A0A3B1BT06</accession>
<reference evidence="8" key="1">
    <citation type="submission" date="2018-06" db="EMBL/GenBank/DDBJ databases">
        <authorList>
            <person name="Zhirakovskaya E."/>
        </authorList>
    </citation>
    <scope>NUCLEOTIDE SEQUENCE</scope>
</reference>
<dbReference type="GO" id="GO:0046872">
    <property type="term" value="F:metal ion binding"/>
    <property type="evidence" value="ECO:0007669"/>
    <property type="project" value="UniProtKB-KW"/>
</dbReference>
<dbReference type="NCBIfam" id="TIGR00722">
    <property type="entry name" value="ttdA_fumA_fumB"/>
    <property type="match status" value="1"/>
</dbReference>
<sequence>MAVREIKAEDITDTVRMLCIEANTNLGDDVIHAFEKGLKQEESPTGKAIFKALLENAKIARDEKVPMCQDTGFAVVFVEMGQEVVISGGSMDDAINEGVRHGYKEGFLRKSICDPFTRQNTKDNTPAVIITDIVEGDKFKLTIAPKGGGSENMSRVTMLTPSGGKEAVVDFIVQRCQEAGSNPCPPVIVGACIGGTPEKAAILAKKALLRKIGEPNPDPELAEMERELLLKINNLGMGPQGLGGRVFAMAVHLIKHPCHIASLPLAVNICCHASRHKEVEF</sequence>
<protein>
    <submittedName>
        <fullName evidence="8">Fumarate hydratase class I, alpha region L(+)-tartrate dehydratase alpha subunit</fullName>
        <ecNumber evidence="8">4.2.1.2</ecNumber>
        <ecNumber evidence="8">4.2.1.32</ecNumber>
    </submittedName>
</protein>
<evidence type="ECO:0000256" key="5">
    <source>
        <dbReference type="ARBA" id="ARBA00023014"/>
    </source>
</evidence>
<evidence type="ECO:0000256" key="3">
    <source>
        <dbReference type="ARBA" id="ARBA00022723"/>
    </source>
</evidence>
<dbReference type="EMBL" id="UOGA01000028">
    <property type="protein sequence ID" value="VAX14984.1"/>
    <property type="molecule type" value="Genomic_DNA"/>
</dbReference>
<evidence type="ECO:0000313" key="8">
    <source>
        <dbReference type="EMBL" id="VAX14984.1"/>
    </source>
</evidence>
<evidence type="ECO:0000256" key="4">
    <source>
        <dbReference type="ARBA" id="ARBA00023004"/>
    </source>
</evidence>
<name>A0A3B1BT06_9ZZZZ</name>
<dbReference type="InterPro" id="IPR004646">
    <property type="entry name" value="Fe-S_hydro-lyase_TtdA-typ_cat"/>
</dbReference>
<dbReference type="Pfam" id="PF05681">
    <property type="entry name" value="Fumerase"/>
    <property type="match status" value="1"/>
</dbReference>
<keyword evidence="2" id="KW-0004">4Fe-4S</keyword>
<keyword evidence="4" id="KW-0408">Iron</keyword>
<dbReference type="GO" id="GO:0051539">
    <property type="term" value="F:4 iron, 4 sulfur cluster binding"/>
    <property type="evidence" value="ECO:0007669"/>
    <property type="project" value="UniProtKB-KW"/>
</dbReference>
<dbReference type="PANTHER" id="PTHR30389:SF17">
    <property type="entry name" value="L(+)-TARTRATE DEHYDRATASE SUBUNIT ALPHA-RELATED"/>
    <property type="match status" value="1"/>
</dbReference>
<organism evidence="8">
    <name type="scientific">hydrothermal vent metagenome</name>
    <dbReference type="NCBI Taxonomy" id="652676"/>
    <lineage>
        <taxon>unclassified sequences</taxon>
        <taxon>metagenomes</taxon>
        <taxon>ecological metagenomes</taxon>
    </lineage>
</organism>
<comment type="similarity">
    <text evidence="1">Belongs to the class-I fumarase family.</text>
</comment>
<dbReference type="PANTHER" id="PTHR30389">
    <property type="entry name" value="FUMARATE HYDRATASE-RELATED"/>
    <property type="match status" value="1"/>
</dbReference>
<keyword evidence="6 8" id="KW-0456">Lyase</keyword>
<gene>
    <name evidence="8" type="ORF">MNBD_NITROSPINAE04-2000</name>
</gene>
<dbReference type="GO" id="GO:0004333">
    <property type="term" value="F:fumarate hydratase activity"/>
    <property type="evidence" value="ECO:0007669"/>
    <property type="project" value="UniProtKB-EC"/>
</dbReference>
<dbReference type="EC" id="4.2.1.2" evidence="8"/>
<evidence type="ECO:0000259" key="7">
    <source>
        <dbReference type="Pfam" id="PF05681"/>
    </source>
</evidence>
<dbReference type="EC" id="4.2.1.32" evidence="8"/>
<feature type="domain" description="Fe-S hydro-lyase tartrate dehydratase alpha-type catalytic" evidence="7">
    <location>
        <begin position="13"/>
        <end position="279"/>
    </location>
</feature>
<dbReference type="NCBIfam" id="NF004885">
    <property type="entry name" value="PRK06246.1"/>
    <property type="match status" value="1"/>
</dbReference>
<keyword evidence="5" id="KW-0411">Iron-sulfur</keyword>
<keyword evidence="3" id="KW-0479">Metal-binding</keyword>
<dbReference type="InterPro" id="IPR051208">
    <property type="entry name" value="Class-I_Fumarase/Tartrate_DH"/>
</dbReference>
<evidence type="ECO:0000256" key="1">
    <source>
        <dbReference type="ARBA" id="ARBA00008876"/>
    </source>
</evidence>